<dbReference type="Pfam" id="PF00834">
    <property type="entry name" value="Ribul_P_3_epim"/>
    <property type="match status" value="1"/>
</dbReference>
<organism evidence="3 4">
    <name type="scientific">Tetragenococcus solitarius</name>
    <dbReference type="NCBI Taxonomy" id="71453"/>
    <lineage>
        <taxon>Bacteria</taxon>
        <taxon>Bacillati</taxon>
        <taxon>Bacillota</taxon>
        <taxon>Bacilli</taxon>
        <taxon>Lactobacillales</taxon>
        <taxon>Enterococcaceae</taxon>
        <taxon>Tetragenococcus</taxon>
    </lineage>
</organism>
<keyword evidence="4" id="KW-1185">Reference proteome</keyword>
<dbReference type="RefSeq" id="WP_068709540.1">
    <property type="nucleotide sequence ID" value="NZ_BAAAXQ010000074.1"/>
</dbReference>
<proteinExistence type="predicted"/>
<evidence type="ECO:0000313" key="4">
    <source>
        <dbReference type="Proteomes" id="UP001501577"/>
    </source>
</evidence>
<dbReference type="InterPro" id="IPR011060">
    <property type="entry name" value="RibuloseP-bd_barrel"/>
</dbReference>
<dbReference type="PANTHER" id="PTHR11749">
    <property type="entry name" value="RIBULOSE-5-PHOSPHATE-3-EPIMERASE"/>
    <property type="match status" value="1"/>
</dbReference>
<dbReference type="NCBIfam" id="NF004076">
    <property type="entry name" value="PRK05581.1-4"/>
    <property type="match status" value="1"/>
</dbReference>
<dbReference type="Proteomes" id="UP001501577">
    <property type="component" value="Unassembled WGS sequence"/>
</dbReference>
<name>A0ABN3YE12_9ENTE</name>
<dbReference type="InterPro" id="IPR000056">
    <property type="entry name" value="Ribul_P_3_epim-like"/>
</dbReference>
<dbReference type="Gene3D" id="3.20.20.70">
    <property type="entry name" value="Aldolase class I"/>
    <property type="match status" value="1"/>
</dbReference>
<sequence length="226" mass="25546">MEKIAASIMCADMLNVQTELECLEKTDCDLLHLDVMDGVFVDNLALGPEWMANVQRQTHLPFDIHLATELPEKYIEMFRFLQPETISFHIEAAANPILLINRLKSYGIKPSLALNPATPLKDILPYIAEVDQILLMTVPTGFSGQSFRKDTLNKLRELKNILNKRNIAPLIEVDGNINAQTISWMKGTMPDIFVLGTSALFQGNGRSTNDYQKRIQKIRQAIDAYK</sequence>
<gene>
    <name evidence="3" type="ORF">GCM10019998_21920</name>
</gene>
<evidence type="ECO:0000256" key="1">
    <source>
        <dbReference type="ARBA" id="ARBA00022723"/>
    </source>
</evidence>
<comment type="caution">
    <text evidence="3">The sequence shown here is derived from an EMBL/GenBank/DDBJ whole genome shotgun (WGS) entry which is preliminary data.</text>
</comment>
<dbReference type="SUPFAM" id="SSF51366">
    <property type="entry name" value="Ribulose-phoshate binding barrel"/>
    <property type="match status" value="1"/>
</dbReference>
<accession>A0ABN3YE12</accession>
<keyword evidence="1" id="KW-0479">Metal-binding</keyword>
<evidence type="ECO:0000313" key="3">
    <source>
        <dbReference type="EMBL" id="GAA3025029.1"/>
    </source>
</evidence>
<protein>
    <submittedName>
        <fullName evidence="3">Ribulose-phosphate 3-epimerase</fullName>
    </submittedName>
</protein>
<dbReference type="EMBL" id="BAAAXQ010000074">
    <property type="protein sequence ID" value="GAA3025029.1"/>
    <property type="molecule type" value="Genomic_DNA"/>
</dbReference>
<evidence type="ECO:0000256" key="2">
    <source>
        <dbReference type="ARBA" id="ARBA00023235"/>
    </source>
</evidence>
<dbReference type="PROSITE" id="PS01085">
    <property type="entry name" value="RIBUL_P_3_EPIMER_1"/>
    <property type="match status" value="1"/>
</dbReference>
<reference evidence="3 4" key="1">
    <citation type="journal article" date="2019" name="Int. J. Syst. Evol. Microbiol.">
        <title>The Global Catalogue of Microorganisms (GCM) 10K type strain sequencing project: providing services to taxonomists for standard genome sequencing and annotation.</title>
        <authorList>
            <consortium name="The Broad Institute Genomics Platform"/>
            <consortium name="The Broad Institute Genome Sequencing Center for Infectious Disease"/>
            <person name="Wu L."/>
            <person name="Ma J."/>
        </authorList>
    </citation>
    <scope>NUCLEOTIDE SEQUENCE [LARGE SCALE GENOMIC DNA]</scope>
    <source>
        <strain evidence="3 4">JCM 8736</strain>
    </source>
</reference>
<dbReference type="InterPro" id="IPR013785">
    <property type="entry name" value="Aldolase_TIM"/>
</dbReference>
<dbReference type="CDD" id="cd00429">
    <property type="entry name" value="RPE"/>
    <property type="match status" value="1"/>
</dbReference>
<keyword evidence="2" id="KW-0413">Isomerase</keyword>